<comment type="caution">
    <text evidence="8">The sequence shown here is derived from an EMBL/GenBank/DDBJ whole genome shotgun (WGS) entry which is preliminary data.</text>
</comment>
<name>A0A9D1EEM1_9FIRM</name>
<dbReference type="InterPro" id="IPR036634">
    <property type="entry name" value="PRD_sf"/>
</dbReference>
<dbReference type="EMBL" id="DVHN01000079">
    <property type="protein sequence ID" value="HIR88661.1"/>
    <property type="molecule type" value="Genomic_DNA"/>
</dbReference>
<organism evidence="8 9">
    <name type="scientific">Candidatus Fimimorpha faecalis</name>
    <dbReference type="NCBI Taxonomy" id="2840824"/>
    <lineage>
        <taxon>Bacteria</taxon>
        <taxon>Bacillati</taxon>
        <taxon>Bacillota</taxon>
        <taxon>Clostridia</taxon>
        <taxon>Eubacteriales</taxon>
        <taxon>Candidatus Fimimorpha</taxon>
    </lineage>
</organism>
<dbReference type="SUPFAM" id="SSF50151">
    <property type="entry name" value="SacY-like RNA-binding domain"/>
    <property type="match status" value="1"/>
</dbReference>
<dbReference type="SMART" id="SM01061">
    <property type="entry name" value="CAT_RBD"/>
    <property type="match status" value="1"/>
</dbReference>
<gene>
    <name evidence="8" type="ORF">IAC96_06895</name>
</gene>
<evidence type="ECO:0000256" key="6">
    <source>
        <dbReference type="ARBA" id="ARBA00038510"/>
    </source>
</evidence>
<evidence type="ECO:0000256" key="1">
    <source>
        <dbReference type="ARBA" id="ARBA00022737"/>
    </source>
</evidence>
<evidence type="ECO:0000256" key="5">
    <source>
        <dbReference type="ARBA" id="ARBA00023163"/>
    </source>
</evidence>
<keyword evidence="3" id="KW-0805">Transcription regulation</keyword>
<comment type="similarity">
    <text evidence="6">Belongs to the transcriptional antiterminator BglG family.</text>
</comment>
<evidence type="ECO:0000256" key="4">
    <source>
        <dbReference type="ARBA" id="ARBA00023159"/>
    </source>
</evidence>
<dbReference type="PROSITE" id="PS00654">
    <property type="entry name" value="PRD_1"/>
    <property type="match status" value="1"/>
</dbReference>
<dbReference type="Gene3D" id="2.30.24.10">
    <property type="entry name" value="CAT RNA-binding domain"/>
    <property type="match status" value="1"/>
</dbReference>
<dbReference type="PROSITE" id="PS51372">
    <property type="entry name" value="PRD_2"/>
    <property type="match status" value="2"/>
</dbReference>
<dbReference type="Proteomes" id="UP000824201">
    <property type="component" value="Unassembled WGS sequence"/>
</dbReference>
<proteinExistence type="inferred from homology"/>
<dbReference type="GO" id="GO:0003723">
    <property type="term" value="F:RNA binding"/>
    <property type="evidence" value="ECO:0007669"/>
    <property type="project" value="UniProtKB-KW"/>
</dbReference>
<dbReference type="InterPro" id="IPR001550">
    <property type="entry name" value="Transcrpt_antitermin_CS"/>
</dbReference>
<dbReference type="GO" id="GO:0045893">
    <property type="term" value="P:positive regulation of DNA-templated transcription"/>
    <property type="evidence" value="ECO:0007669"/>
    <property type="project" value="InterPro"/>
</dbReference>
<dbReference type="Pfam" id="PF00874">
    <property type="entry name" value="PRD"/>
    <property type="match status" value="2"/>
</dbReference>
<feature type="domain" description="PRD" evidence="7">
    <location>
        <begin position="172"/>
        <end position="278"/>
    </location>
</feature>
<keyword evidence="2" id="KW-0694">RNA-binding</keyword>
<accession>A0A9D1EEM1</accession>
<dbReference type="AlphaFoldDB" id="A0A9D1EEM1"/>
<keyword evidence="1" id="KW-0677">Repeat</keyword>
<feature type="domain" description="PRD" evidence="7">
    <location>
        <begin position="65"/>
        <end position="170"/>
    </location>
</feature>
<dbReference type="InterPro" id="IPR050661">
    <property type="entry name" value="BglG_antiterminators"/>
</dbReference>
<dbReference type="PANTHER" id="PTHR30185">
    <property type="entry name" value="CRYPTIC BETA-GLUCOSIDE BGL OPERON ANTITERMINATOR"/>
    <property type="match status" value="1"/>
</dbReference>
<dbReference type="InterPro" id="IPR011608">
    <property type="entry name" value="PRD"/>
</dbReference>
<dbReference type="Gene3D" id="1.10.1790.10">
    <property type="entry name" value="PRD domain"/>
    <property type="match status" value="2"/>
</dbReference>
<keyword evidence="4" id="KW-0010">Activator</keyword>
<protein>
    <submittedName>
        <fullName evidence="8">PRD domain-containing protein</fullName>
    </submittedName>
</protein>
<evidence type="ECO:0000313" key="8">
    <source>
        <dbReference type="EMBL" id="HIR88661.1"/>
    </source>
</evidence>
<dbReference type="InterPro" id="IPR036650">
    <property type="entry name" value="CAT_RNA-bd_dom_sf"/>
</dbReference>
<evidence type="ECO:0000259" key="7">
    <source>
        <dbReference type="PROSITE" id="PS51372"/>
    </source>
</evidence>
<reference evidence="8" key="1">
    <citation type="submission" date="2020-10" db="EMBL/GenBank/DDBJ databases">
        <authorList>
            <person name="Gilroy R."/>
        </authorList>
    </citation>
    <scope>NUCLEOTIDE SEQUENCE</scope>
    <source>
        <strain evidence="8">ChiW13-3771</strain>
    </source>
</reference>
<dbReference type="NCBIfam" id="NF046042">
    <property type="entry name" value="LicT"/>
    <property type="match status" value="1"/>
</dbReference>
<keyword evidence="5" id="KW-0804">Transcription</keyword>
<evidence type="ECO:0000256" key="3">
    <source>
        <dbReference type="ARBA" id="ARBA00023015"/>
    </source>
</evidence>
<evidence type="ECO:0000313" key="9">
    <source>
        <dbReference type="Proteomes" id="UP000824201"/>
    </source>
</evidence>
<dbReference type="InterPro" id="IPR004341">
    <property type="entry name" value="CAT_RNA-bd_dom"/>
</dbReference>
<dbReference type="PANTHER" id="PTHR30185:SF15">
    <property type="entry name" value="CRYPTIC BETA-GLUCOSIDE BGL OPERON ANTITERMINATOR"/>
    <property type="match status" value="1"/>
</dbReference>
<dbReference type="SUPFAM" id="SSF63520">
    <property type="entry name" value="PTS-regulatory domain, PRD"/>
    <property type="match status" value="2"/>
</dbReference>
<evidence type="ECO:0000256" key="2">
    <source>
        <dbReference type="ARBA" id="ARBA00022884"/>
    </source>
</evidence>
<sequence>MKITKIINNNVVSSVDEQGREVVIMGRGIGFQRVPDDEIDQKKVEKIFLIQGKDNREQFQVLVEKIPYEHIKTANKIISYAKFSLNKKLSDTIYIALTDHISFAIERKKQGMEFHNALLWEIKRFYNHEFLIGKEALSIIKEQLGVELPEDEAGFIALHIVNAELDTDMQHSIQMTQIIQDVLNIVRYHFHIELDEKTLAYERFLTHLKFFVQRAICNQYYQTDDLEFCELIKRKYPEAYCCAEKIRNYMESKVDYRLTEEEIVYLTVHIKRIIDEQE</sequence>
<reference evidence="8" key="2">
    <citation type="journal article" date="2021" name="PeerJ">
        <title>Extensive microbial diversity within the chicken gut microbiome revealed by metagenomics and culture.</title>
        <authorList>
            <person name="Gilroy R."/>
            <person name="Ravi A."/>
            <person name="Getino M."/>
            <person name="Pursley I."/>
            <person name="Horton D.L."/>
            <person name="Alikhan N.F."/>
            <person name="Baker D."/>
            <person name="Gharbi K."/>
            <person name="Hall N."/>
            <person name="Watson M."/>
            <person name="Adriaenssens E.M."/>
            <person name="Foster-Nyarko E."/>
            <person name="Jarju S."/>
            <person name="Secka A."/>
            <person name="Antonio M."/>
            <person name="Oren A."/>
            <person name="Chaudhuri R.R."/>
            <person name="La Ragione R."/>
            <person name="Hildebrand F."/>
            <person name="Pallen M.J."/>
        </authorList>
    </citation>
    <scope>NUCLEOTIDE SEQUENCE</scope>
    <source>
        <strain evidence="8">ChiW13-3771</strain>
    </source>
</reference>
<dbReference type="Pfam" id="PF03123">
    <property type="entry name" value="CAT_RBD"/>
    <property type="match status" value="1"/>
</dbReference>